<protein>
    <submittedName>
        <fullName evidence="1">Uncharacterized protein</fullName>
    </submittedName>
</protein>
<comment type="caution">
    <text evidence="1">The sequence shown here is derived from an EMBL/GenBank/DDBJ whole genome shotgun (WGS) entry which is preliminary data.</text>
</comment>
<dbReference type="Proteomes" id="UP001519460">
    <property type="component" value="Unassembled WGS sequence"/>
</dbReference>
<name>A0ABD0L4N7_9CAEN</name>
<gene>
    <name evidence="1" type="ORF">BaRGS_00014651</name>
</gene>
<accession>A0ABD0L4N7</accession>
<evidence type="ECO:0000313" key="2">
    <source>
        <dbReference type="Proteomes" id="UP001519460"/>
    </source>
</evidence>
<reference evidence="1 2" key="1">
    <citation type="journal article" date="2023" name="Sci. Data">
        <title>Genome assembly of the Korean intertidal mud-creeper Batillaria attramentaria.</title>
        <authorList>
            <person name="Patra A.K."/>
            <person name="Ho P.T."/>
            <person name="Jun S."/>
            <person name="Lee S.J."/>
            <person name="Kim Y."/>
            <person name="Won Y.J."/>
        </authorList>
    </citation>
    <scope>NUCLEOTIDE SEQUENCE [LARGE SCALE GENOMIC DNA]</scope>
    <source>
        <strain evidence="1">Wonlab-2016</strain>
    </source>
</reference>
<evidence type="ECO:0000313" key="1">
    <source>
        <dbReference type="EMBL" id="KAK7494178.1"/>
    </source>
</evidence>
<feature type="non-terminal residue" evidence="1">
    <location>
        <position position="1"/>
    </location>
</feature>
<dbReference type="EMBL" id="JACVVK020000086">
    <property type="protein sequence ID" value="KAK7494178.1"/>
    <property type="molecule type" value="Genomic_DNA"/>
</dbReference>
<proteinExistence type="predicted"/>
<keyword evidence="2" id="KW-1185">Reference proteome</keyword>
<organism evidence="1 2">
    <name type="scientific">Batillaria attramentaria</name>
    <dbReference type="NCBI Taxonomy" id="370345"/>
    <lineage>
        <taxon>Eukaryota</taxon>
        <taxon>Metazoa</taxon>
        <taxon>Spiralia</taxon>
        <taxon>Lophotrochozoa</taxon>
        <taxon>Mollusca</taxon>
        <taxon>Gastropoda</taxon>
        <taxon>Caenogastropoda</taxon>
        <taxon>Sorbeoconcha</taxon>
        <taxon>Cerithioidea</taxon>
        <taxon>Batillariidae</taxon>
        <taxon>Batillaria</taxon>
    </lineage>
</organism>
<dbReference type="AlphaFoldDB" id="A0ABD0L4N7"/>
<sequence length="102" mass="11512">FRPRTDAAPLSIPCDKKEYTALFIVHHTLAARRVSEQAAVHFIGSRAKWPEKCLDILVCHFGRLPAELFPCSIDMAPRVVTPAGVNETTKRGFQLQLNDRRI</sequence>